<dbReference type="OrthoDB" id="8953110at2"/>
<protein>
    <recommendedName>
        <fullName evidence="3">DUF2855 domain-containing protein</fullName>
    </recommendedName>
</protein>
<accession>A0A9X4S9M9</accession>
<reference evidence="1" key="1">
    <citation type="submission" date="2013-01" db="EMBL/GenBank/DDBJ databases">
        <title>Genome draft of Hydrogenophaga taeniospiralis 2K1.</title>
        <authorList>
            <person name="Gomila M."/>
            <person name="Lalucat J."/>
        </authorList>
    </citation>
    <scope>NUCLEOTIDE SEQUENCE</scope>
    <source>
        <strain evidence="1">CCUG 15921</strain>
    </source>
</reference>
<organism evidence="1 2">
    <name type="scientific">Hydrogenophaga taeniospiralis CCUG 15921</name>
    <dbReference type="NCBI Taxonomy" id="1281780"/>
    <lineage>
        <taxon>Bacteria</taxon>
        <taxon>Pseudomonadati</taxon>
        <taxon>Pseudomonadota</taxon>
        <taxon>Betaproteobacteria</taxon>
        <taxon>Burkholderiales</taxon>
        <taxon>Comamonadaceae</taxon>
        <taxon>Hydrogenophaga</taxon>
    </lineage>
</organism>
<proteinExistence type="predicted"/>
<comment type="caution">
    <text evidence="1">The sequence shown here is derived from an EMBL/GenBank/DDBJ whole genome shotgun (WGS) entry which is preliminary data.</text>
</comment>
<evidence type="ECO:0008006" key="3">
    <source>
        <dbReference type="Google" id="ProtNLM"/>
    </source>
</evidence>
<dbReference type="RefSeq" id="WP_068167592.1">
    <property type="nucleotide sequence ID" value="NZ_AOGK01000006.1"/>
</dbReference>
<dbReference type="AlphaFoldDB" id="A0A9X4S9M9"/>
<evidence type="ECO:0000313" key="2">
    <source>
        <dbReference type="Proteomes" id="UP001152876"/>
    </source>
</evidence>
<sequence length="370" mass="40781">MRDALSVTSLRTRQDAIGTCRLDTVPLPLPLQAGEVLLRLDCFALTTNNLTYAAFGERMHYWDLFPTGEAGWGQMPVWGFGEVLMSSAEGVAVGERFYGLFPIASHLKVQATRIKPHGFFDGAEHRQTLAPVYNHYQRCSTDPAYQPGLEHPLLVVRPLFTTSFVCADFLADQAFFGARQVVISSASSKTAYGTAHCLGAHPGIARIGLTSPRHQDFLRSLGCYDRVVGYDELASLSATTPTLYLDFAGSPDLRERVRQHFGAALVYDCVVGSAQHSAQEPQQRWPAPHPAFFFAPTQIQKRRAEWGVAGFEQRLQSAQTAFLRTISDPQQPWMRIRHGQGFAAASAVIVELHAGRTDPREAHVVSLANA</sequence>
<dbReference type="Pfam" id="PF11017">
    <property type="entry name" value="DUF2855"/>
    <property type="match status" value="1"/>
</dbReference>
<dbReference type="InterPro" id="IPR021276">
    <property type="entry name" value="DUF2855"/>
</dbReference>
<evidence type="ECO:0000313" key="1">
    <source>
        <dbReference type="EMBL" id="MDG5975319.1"/>
    </source>
</evidence>
<dbReference type="EMBL" id="AOGK01000006">
    <property type="protein sequence ID" value="MDG5975319.1"/>
    <property type="molecule type" value="Genomic_DNA"/>
</dbReference>
<keyword evidence="2" id="KW-1185">Reference proteome</keyword>
<gene>
    <name evidence="1" type="ORF">H010_08676</name>
</gene>
<name>A0A9X4S9M9_9BURK</name>
<dbReference type="Proteomes" id="UP001152876">
    <property type="component" value="Unassembled WGS sequence"/>
</dbReference>